<keyword evidence="8" id="KW-0472">Membrane</keyword>
<keyword evidence="4" id="KW-1134">Transmembrane beta strand</keyword>
<dbReference type="AlphaFoldDB" id="A0A5Y3W9P1"/>
<keyword evidence="6 11" id="KW-0732">Signal</keyword>
<evidence type="ECO:0000256" key="8">
    <source>
        <dbReference type="ARBA" id="ARBA00023136"/>
    </source>
</evidence>
<dbReference type="InterPro" id="IPR050298">
    <property type="entry name" value="Gram-neg_bact_OMP"/>
</dbReference>
<dbReference type="SUPFAM" id="SSF56935">
    <property type="entry name" value="Porins"/>
    <property type="match status" value="1"/>
</dbReference>
<keyword evidence="5" id="KW-0812">Transmembrane</keyword>
<dbReference type="InterPro" id="IPR001702">
    <property type="entry name" value="Porin_Gram-ve"/>
</dbReference>
<dbReference type="GO" id="GO:0034220">
    <property type="term" value="P:monoatomic ion transmembrane transport"/>
    <property type="evidence" value="ECO:0007669"/>
    <property type="project" value="InterPro"/>
</dbReference>
<dbReference type="Proteomes" id="UP000839781">
    <property type="component" value="Unassembled WGS sequence"/>
</dbReference>
<evidence type="ECO:0000313" key="12">
    <source>
        <dbReference type="EMBL" id="ECJ4380099.1"/>
    </source>
</evidence>
<dbReference type="GO" id="GO:0015288">
    <property type="term" value="F:porin activity"/>
    <property type="evidence" value="ECO:0007669"/>
    <property type="project" value="UniProtKB-KW"/>
</dbReference>
<gene>
    <name evidence="12" type="ORF">DLB95_23490</name>
</gene>
<feature type="signal peptide" evidence="11">
    <location>
        <begin position="1"/>
        <end position="23"/>
    </location>
</feature>
<feature type="chain" id="PRO_5024986522" evidence="11">
    <location>
        <begin position="24"/>
        <end position="395"/>
    </location>
</feature>
<dbReference type="GO" id="GO:0046930">
    <property type="term" value="C:pore complex"/>
    <property type="evidence" value="ECO:0007669"/>
    <property type="project" value="UniProtKB-KW"/>
</dbReference>
<evidence type="ECO:0000256" key="3">
    <source>
        <dbReference type="ARBA" id="ARBA00022448"/>
    </source>
</evidence>
<organism evidence="12">
    <name type="scientific">Salmonella diarizonae</name>
    <dbReference type="NCBI Taxonomy" id="59204"/>
    <lineage>
        <taxon>Bacteria</taxon>
        <taxon>Pseudomonadati</taxon>
        <taxon>Pseudomonadota</taxon>
        <taxon>Gammaproteobacteria</taxon>
        <taxon>Enterobacterales</taxon>
        <taxon>Enterobacteriaceae</taxon>
        <taxon>Salmonella</taxon>
    </lineage>
</organism>
<proteinExistence type="inferred from homology"/>
<dbReference type="NCBIfam" id="NF007841">
    <property type="entry name" value="PRK10554.1"/>
    <property type="match status" value="1"/>
</dbReference>
<keyword evidence="7" id="KW-0406">Ion transport</keyword>
<name>A0A5Y3W9P1_SALDZ</name>
<evidence type="ECO:0000256" key="11">
    <source>
        <dbReference type="SAM" id="SignalP"/>
    </source>
</evidence>
<dbReference type="InterPro" id="IPR033900">
    <property type="entry name" value="Gram_neg_porin_domain"/>
</dbReference>
<dbReference type="Gene3D" id="2.40.160.10">
    <property type="entry name" value="Porin"/>
    <property type="match status" value="1"/>
</dbReference>
<dbReference type="PRINTS" id="PR00183">
    <property type="entry name" value="ECOLIPORIN"/>
</dbReference>
<evidence type="ECO:0000256" key="2">
    <source>
        <dbReference type="ARBA" id="ARBA00007539"/>
    </source>
</evidence>
<dbReference type="EMBL" id="AAIYJF010000026">
    <property type="protein sequence ID" value="ECJ4380099.1"/>
    <property type="molecule type" value="Genomic_DNA"/>
</dbReference>
<dbReference type="PANTHER" id="PTHR34501">
    <property type="entry name" value="PROTEIN YDDL-RELATED"/>
    <property type="match status" value="1"/>
</dbReference>
<evidence type="ECO:0000256" key="1">
    <source>
        <dbReference type="ARBA" id="ARBA00004571"/>
    </source>
</evidence>
<dbReference type="CDD" id="cd00342">
    <property type="entry name" value="gram_neg_porins"/>
    <property type="match status" value="1"/>
</dbReference>
<protein>
    <submittedName>
        <fullName evidence="12">Porin OmpC</fullName>
    </submittedName>
</protein>
<dbReference type="PANTHER" id="PTHR34501:SF2">
    <property type="entry name" value="OUTER MEMBRANE PORIN F-RELATED"/>
    <property type="match status" value="1"/>
</dbReference>
<accession>A0A5Y3W9P1</accession>
<reference evidence="12" key="1">
    <citation type="submission" date="2018-05" db="EMBL/GenBank/DDBJ databases">
        <authorList>
            <person name="Ashton P.M."/>
            <person name="Dallman T."/>
            <person name="Nair S."/>
            <person name="De Pinna E."/>
            <person name="Peters T."/>
            <person name="Grant K."/>
        </authorList>
    </citation>
    <scope>NUCLEOTIDE SEQUENCE [LARGE SCALE GENOMIC DNA]</scope>
    <source>
        <strain evidence="12">474878</strain>
    </source>
</reference>
<comment type="caution">
    <text evidence="12">The sequence shown here is derived from an EMBL/GenBank/DDBJ whole genome shotgun (WGS) entry which is preliminary data.</text>
</comment>
<evidence type="ECO:0000256" key="6">
    <source>
        <dbReference type="ARBA" id="ARBA00022729"/>
    </source>
</evidence>
<keyword evidence="9" id="KW-0998">Cell outer membrane</keyword>
<evidence type="ECO:0000256" key="9">
    <source>
        <dbReference type="ARBA" id="ARBA00023237"/>
    </source>
</evidence>
<comment type="subcellular location">
    <subcellularLocation>
        <location evidence="1">Cell outer membrane</location>
        <topology evidence="1">Multi-pass membrane protein</topology>
    </subcellularLocation>
</comment>
<dbReference type="Pfam" id="PF00267">
    <property type="entry name" value="Porin_1"/>
    <property type="match status" value="1"/>
</dbReference>
<dbReference type="PRINTS" id="PR00182">
    <property type="entry name" value="ECOLNEIPORIN"/>
</dbReference>
<keyword evidence="3" id="KW-0813">Transport</keyword>
<keyword evidence="7" id="KW-0626">Porin</keyword>
<evidence type="ECO:0000256" key="7">
    <source>
        <dbReference type="ARBA" id="ARBA00023114"/>
    </source>
</evidence>
<dbReference type="InterPro" id="IPR023614">
    <property type="entry name" value="Porin_dom_sf"/>
</dbReference>
<comment type="similarity">
    <text evidence="2">Belongs to the Gram-negative porin family.</text>
</comment>
<feature type="region of interest" description="Disordered" evidence="10">
    <location>
        <begin position="180"/>
        <end position="201"/>
    </location>
</feature>
<evidence type="ECO:0000256" key="4">
    <source>
        <dbReference type="ARBA" id="ARBA00022452"/>
    </source>
</evidence>
<dbReference type="InterPro" id="IPR001897">
    <property type="entry name" value="Porin_gammaproteobac"/>
</dbReference>
<evidence type="ECO:0000256" key="10">
    <source>
        <dbReference type="SAM" id="MobiDB-lite"/>
    </source>
</evidence>
<evidence type="ECO:0000256" key="5">
    <source>
        <dbReference type="ARBA" id="ARBA00022692"/>
    </source>
</evidence>
<dbReference type="GO" id="GO:0009279">
    <property type="term" value="C:cell outer membrane"/>
    <property type="evidence" value="ECO:0007669"/>
    <property type="project" value="UniProtKB-SubCell"/>
</dbReference>
<sequence>MKRLTVALSAVAVTVMMAGMADAAEVYNKDGNKLDLYGKVDGLHYFSKDKGDDGDQSYVRFGFKGETQINDQLTGYGQWEYNIQANHDEDNGTKGNATRLAFAGLKFADFGSIDYGRNNGVIYDIGAWTDVLPEFGNDTYEEADRFMTGRANGLLTYHNTDFFGLVDGLNFNLQYQGKNGGDGESNNGKGREAKSQNGDGYGMSVTWESDAGFGVGAAYGSSHRTKAQRLGDAPGNVDGKRAEVWTTGLKYDANNIYLAATYAQTRNMQWVDINKDPASKLYTAAVCGDVTTTDKEGNTPDCGLFTRKTENYEIVAQYMFDFGLQPSVAYLQSKAKDTGKYGDIDLVKYVDVGATYNFNKNMSAYIDYKINLLKDDNPAGLSTENIVATGLVYEF</sequence>